<proteinExistence type="predicted"/>
<dbReference type="RefSeq" id="WP_188373886.1">
    <property type="nucleotide sequence ID" value="NZ_BMDQ01000001.1"/>
</dbReference>
<dbReference type="EMBL" id="BMDQ01000001">
    <property type="protein sequence ID" value="GGI57002.1"/>
    <property type="molecule type" value="Genomic_DNA"/>
</dbReference>
<evidence type="ECO:0000313" key="3">
    <source>
        <dbReference type="Proteomes" id="UP000624701"/>
    </source>
</evidence>
<keyword evidence="3" id="KW-1185">Reference proteome</keyword>
<name>A0ABQ2BWZ9_9FLAO</name>
<evidence type="ECO:0000313" key="2">
    <source>
        <dbReference type="EMBL" id="GGI57002.1"/>
    </source>
</evidence>
<feature type="chain" id="PRO_5046891369" evidence="1">
    <location>
        <begin position="22"/>
        <end position="143"/>
    </location>
</feature>
<comment type="caution">
    <text evidence="2">The sequence shown here is derived from an EMBL/GenBank/DDBJ whole genome shotgun (WGS) entry which is preliminary data.</text>
</comment>
<protein>
    <submittedName>
        <fullName evidence="2">Uncharacterized protein</fullName>
    </submittedName>
</protein>
<keyword evidence="1" id="KW-0732">Signal</keyword>
<gene>
    <name evidence="2" type="ORF">GCM10011444_13110</name>
</gene>
<reference evidence="3" key="1">
    <citation type="journal article" date="2019" name="Int. J. Syst. Evol. Microbiol.">
        <title>The Global Catalogue of Microorganisms (GCM) 10K type strain sequencing project: providing services to taxonomists for standard genome sequencing and annotation.</title>
        <authorList>
            <consortium name="The Broad Institute Genomics Platform"/>
            <consortium name="The Broad Institute Genome Sequencing Center for Infectious Disease"/>
            <person name="Wu L."/>
            <person name="Ma J."/>
        </authorList>
    </citation>
    <scope>NUCLEOTIDE SEQUENCE [LARGE SCALE GENOMIC DNA]</scope>
    <source>
        <strain evidence="3">CCM 8681</strain>
    </source>
</reference>
<evidence type="ECO:0000256" key="1">
    <source>
        <dbReference type="SAM" id="SignalP"/>
    </source>
</evidence>
<accession>A0ABQ2BWZ9</accession>
<feature type="signal peptide" evidence="1">
    <location>
        <begin position="1"/>
        <end position="21"/>
    </location>
</feature>
<sequence>MKKLKTLTLLFTISASMFAYSQSGKALMEKVNERKVDTAYTWQESANMHFQFYKDTKKMKLSDEVENSYTNIIFNSTAKMARLDDKDKDYTAKERKTIFLKMVDDMNGKIKAILTKEQYAMHVTNFNRILRSVYRRSGWVWEE</sequence>
<organism evidence="2 3">
    <name type="scientific">Winogradskyella haliclonae</name>
    <dbReference type="NCBI Taxonomy" id="2048558"/>
    <lineage>
        <taxon>Bacteria</taxon>
        <taxon>Pseudomonadati</taxon>
        <taxon>Bacteroidota</taxon>
        <taxon>Flavobacteriia</taxon>
        <taxon>Flavobacteriales</taxon>
        <taxon>Flavobacteriaceae</taxon>
        <taxon>Winogradskyella</taxon>
    </lineage>
</organism>
<dbReference type="Proteomes" id="UP000624701">
    <property type="component" value="Unassembled WGS sequence"/>
</dbReference>